<keyword evidence="2" id="KW-1185">Reference proteome</keyword>
<dbReference type="PROSITE" id="PS50293">
    <property type="entry name" value="TPR_REGION"/>
    <property type="match status" value="1"/>
</dbReference>
<accession>A0ABX9DUX0</accession>
<protein>
    <recommendedName>
        <fullName evidence="3">Tetratricopeptide repeat-containing protein</fullName>
    </recommendedName>
</protein>
<name>A0ABX9DUX0_9PSEU</name>
<evidence type="ECO:0000313" key="2">
    <source>
        <dbReference type="Proteomes" id="UP000248714"/>
    </source>
</evidence>
<dbReference type="RefSeq" id="WP_267899937.1">
    <property type="nucleotide sequence ID" value="NZ_QLTT01000018.1"/>
</dbReference>
<evidence type="ECO:0000313" key="1">
    <source>
        <dbReference type="EMBL" id="RAS58122.1"/>
    </source>
</evidence>
<gene>
    <name evidence="1" type="ORF">C8D87_11877</name>
</gene>
<reference evidence="1 2" key="1">
    <citation type="submission" date="2018-06" db="EMBL/GenBank/DDBJ databases">
        <title>Genomic Encyclopedia of Type Strains, Phase IV (KMG-IV): sequencing the most valuable type-strain genomes for metagenomic binning, comparative biology and taxonomic classification.</title>
        <authorList>
            <person name="Goeker M."/>
        </authorList>
    </citation>
    <scope>NUCLEOTIDE SEQUENCE [LARGE SCALE GENOMIC DNA]</scope>
    <source>
        <strain evidence="1 2">DSM 45479</strain>
    </source>
</reference>
<comment type="caution">
    <text evidence="1">The sequence shown here is derived from an EMBL/GenBank/DDBJ whole genome shotgun (WGS) entry which is preliminary data.</text>
</comment>
<evidence type="ECO:0008006" key="3">
    <source>
        <dbReference type="Google" id="ProtNLM"/>
    </source>
</evidence>
<sequence>MRAHQDLEAESAYLHRLGVVLAERGSNAEAMNHIERALKLSR</sequence>
<proteinExistence type="predicted"/>
<organism evidence="1 2">
    <name type="scientific">Lentzea atacamensis</name>
    <dbReference type="NCBI Taxonomy" id="531938"/>
    <lineage>
        <taxon>Bacteria</taxon>
        <taxon>Bacillati</taxon>
        <taxon>Actinomycetota</taxon>
        <taxon>Actinomycetes</taxon>
        <taxon>Pseudonocardiales</taxon>
        <taxon>Pseudonocardiaceae</taxon>
        <taxon>Lentzea</taxon>
    </lineage>
</organism>
<dbReference type="EMBL" id="QLTT01000018">
    <property type="protein sequence ID" value="RAS58122.1"/>
    <property type="molecule type" value="Genomic_DNA"/>
</dbReference>
<dbReference type="Proteomes" id="UP000248714">
    <property type="component" value="Unassembled WGS sequence"/>
</dbReference>